<name>A0A1W6N327_9PROT</name>
<evidence type="ECO:0000259" key="1">
    <source>
        <dbReference type="Pfam" id="PF07883"/>
    </source>
</evidence>
<sequence>MQQIYDLLDIKDLTQLEPHLDDQKPFGYLEKERGFMAYLNQPKDYKFLAILEIKPGQPRGRHYHKEKIEIFYIISGLTHGQYWLPTMKQDEGIKHVHKPGDFITIQPGLCHEFSAQEPTLALEMTYQPFTLKDTFYPQ</sequence>
<dbReference type="SUPFAM" id="SSF51182">
    <property type="entry name" value="RmlC-like cupins"/>
    <property type="match status" value="1"/>
</dbReference>
<dbReference type="STRING" id="1414854.GQ61_01445"/>
<dbReference type="EMBL" id="CP008743">
    <property type="protein sequence ID" value="ARN84222.1"/>
    <property type="molecule type" value="Genomic_DNA"/>
</dbReference>
<dbReference type="InterPro" id="IPR011051">
    <property type="entry name" value="RmlC_Cupin_sf"/>
</dbReference>
<dbReference type="InterPro" id="IPR013096">
    <property type="entry name" value="Cupin_2"/>
</dbReference>
<evidence type="ECO:0000313" key="2">
    <source>
        <dbReference type="EMBL" id="ARN84222.1"/>
    </source>
</evidence>
<dbReference type="RefSeq" id="WP_085783588.1">
    <property type="nucleotide sequence ID" value="NZ_CP008743.1"/>
</dbReference>
<dbReference type="Gene3D" id="2.60.120.10">
    <property type="entry name" value="Jelly Rolls"/>
    <property type="match status" value="1"/>
</dbReference>
<protein>
    <recommendedName>
        <fullName evidence="1">Cupin type-2 domain-containing protein</fullName>
    </recommendedName>
</protein>
<proteinExistence type="predicted"/>
<organism evidence="2 3">
    <name type="scientific">Candidatus Nucleicultrix amoebiphila FS5</name>
    <dbReference type="NCBI Taxonomy" id="1414854"/>
    <lineage>
        <taxon>Bacteria</taxon>
        <taxon>Pseudomonadati</taxon>
        <taxon>Pseudomonadota</taxon>
        <taxon>Alphaproteobacteria</taxon>
        <taxon>Holosporales</taxon>
        <taxon>Candidatus Nucleicultricaceae</taxon>
        <taxon>Candidatus Nucleicultrix</taxon>
    </lineage>
</organism>
<dbReference type="Pfam" id="PF07883">
    <property type="entry name" value="Cupin_2"/>
    <property type="match status" value="1"/>
</dbReference>
<dbReference type="OrthoDB" id="9781701at2"/>
<gene>
    <name evidence="2" type="ORF">GQ61_01445</name>
</gene>
<dbReference type="KEGG" id="naf:GQ61_01445"/>
<dbReference type="AlphaFoldDB" id="A0A1W6N327"/>
<reference evidence="2 3" key="1">
    <citation type="submission" date="2014-06" db="EMBL/GenBank/DDBJ databases">
        <title>The genome of the endonuclear symbiont Nucleicultrix amoebiphila.</title>
        <authorList>
            <person name="Schulz F."/>
            <person name="Horn M."/>
        </authorList>
    </citation>
    <scope>NUCLEOTIDE SEQUENCE [LARGE SCALE GENOMIC DNA]</scope>
    <source>
        <strain evidence="2 3">FS5</strain>
    </source>
</reference>
<evidence type="ECO:0000313" key="3">
    <source>
        <dbReference type="Proteomes" id="UP000237351"/>
    </source>
</evidence>
<dbReference type="InterPro" id="IPR014710">
    <property type="entry name" value="RmlC-like_jellyroll"/>
</dbReference>
<accession>A0A1W6N327</accession>
<dbReference type="CDD" id="cd02208">
    <property type="entry name" value="cupin_RmlC-like"/>
    <property type="match status" value="1"/>
</dbReference>
<feature type="domain" description="Cupin type-2" evidence="1">
    <location>
        <begin position="50"/>
        <end position="119"/>
    </location>
</feature>
<dbReference type="Proteomes" id="UP000237351">
    <property type="component" value="Chromosome"/>
</dbReference>
<keyword evidence="3" id="KW-1185">Reference proteome</keyword>